<dbReference type="AlphaFoldDB" id="R8BPY7"/>
<sequence>MDPSELHLETLVPREDALSDCITEDMTNLSLLTPLEFVLVDSAQVQSFFYRYYSREDAAILIKHVNDIAEYKQCFDNYFREIKAARVERASGEVGRPYSVSAMAAPTAAMLFADFIVELSVRLIHHLDLQKERLSSLDPYFSDLKEALLSQNELIDKAMQLILAAKKEVEAPGQTFGLVPRENIILVQGHPHLKDGGRWVSADVQHPVVKYPGTPWAKFFKGTRPFFNMLNGDIHLDEVIGDDVNVDGPKVLRRVLNMFFLKQEIAELDNTTAAARQPPMTHIDNPTLASTSGIDYSRLESEIQKRPVSHDHLRDYMDIIRQLKMDAQGHIRLEYLNALFAELADGPRTSPPDFPYHWVELFDSIVFKGEEAVDQEKRWEGGLI</sequence>
<dbReference type="GeneID" id="19323477"/>
<name>R8BPY7_PHAM7</name>
<evidence type="ECO:0000313" key="1">
    <source>
        <dbReference type="EMBL" id="EOO01345.1"/>
    </source>
</evidence>
<dbReference type="RefSeq" id="XP_007913911.1">
    <property type="nucleotide sequence ID" value="XM_007915720.1"/>
</dbReference>
<dbReference type="HOGENOM" id="CLU_719986_0_0_1"/>
<proteinExistence type="predicted"/>
<keyword evidence="2" id="KW-1185">Reference proteome</keyword>
<evidence type="ECO:0000313" key="2">
    <source>
        <dbReference type="Proteomes" id="UP000014074"/>
    </source>
</evidence>
<dbReference type="KEGG" id="tmn:UCRPA7_3156"/>
<organism evidence="1 2">
    <name type="scientific">Phaeoacremonium minimum (strain UCR-PA7)</name>
    <name type="common">Esca disease fungus</name>
    <name type="synonym">Togninia minima</name>
    <dbReference type="NCBI Taxonomy" id="1286976"/>
    <lineage>
        <taxon>Eukaryota</taxon>
        <taxon>Fungi</taxon>
        <taxon>Dikarya</taxon>
        <taxon>Ascomycota</taxon>
        <taxon>Pezizomycotina</taxon>
        <taxon>Sordariomycetes</taxon>
        <taxon>Sordariomycetidae</taxon>
        <taxon>Togniniales</taxon>
        <taxon>Togniniaceae</taxon>
        <taxon>Phaeoacremonium</taxon>
    </lineage>
</organism>
<keyword evidence="1" id="KW-0238">DNA-binding</keyword>
<gene>
    <name evidence="1" type="ORF">UCRPA7_3156</name>
</gene>
<reference evidence="2" key="1">
    <citation type="journal article" date="2013" name="Genome Announc.">
        <title>Draft genome sequence of the ascomycete Phaeoacremonium aleophilum strain UCR-PA7, a causal agent of the esca disease complex in grapevines.</title>
        <authorList>
            <person name="Blanco-Ulate B."/>
            <person name="Rolshausen P."/>
            <person name="Cantu D."/>
        </authorList>
    </citation>
    <scope>NUCLEOTIDE SEQUENCE [LARGE SCALE GENOMIC DNA]</scope>
    <source>
        <strain evidence="2">UCR-PA7</strain>
    </source>
</reference>
<dbReference type="Proteomes" id="UP000014074">
    <property type="component" value="Unassembled WGS sequence"/>
</dbReference>
<accession>R8BPY7</accession>
<protein>
    <submittedName>
        <fullName evidence="1">Putative dna-binding protein</fullName>
    </submittedName>
</protein>
<dbReference type="GO" id="GO:0003677">
    <property type="term" value="F:DNA binding"/>
    <property type="evidence" value="ECO:0007669"/>
    <property type="project" value="UniProtKB-KW"/>
</dbReference>
<dbReference type="Pfam" id="PF17043">
    <property type="entry name" value="MAT1-1-2"/>
    <property type="match status" value="1"/>
</dbReference>
<dbReference type="InterPro" id="IPR031472">
    <property type="entry name" value="MAT1-1-2/MatA-2/Smr1"/>
</dbReference>
<dbReference type="EMBL" id="KB933004">
    <property type="protein sequence ID" value="EOO01345.1"/>
    <property type="molecule type" value="Genomic_DNA"/>
</dbReference>